<evidence type="ECO:0000313" key="10">
    <source>
        <dbReference type="EMBL" id="WOK97207.1"/>
    </source>
</evidence>
<dbReference type="EC" id="1.-.-.-" evidence="9"/>
<evidence type="ECO:0000256" key="6">
    <source>
        <dbReference type="ARBA" id="ARBA00023002"/>
    </source>
</evidence>
<dbReference type="InterPro" id="IPR036188">
    <property type="entry name" value="FAD/NAD-bd_sf"/>
</dbReference>
<keyword evidence="4 9" id="KW-0274">FAD</keyword>
<keyword evidence="3 9" id="KW-0285">Flavoprotein</keyword>
<comment type="catalytic activity">
    <reaction evidence="8">
        <text>indole-3-pyruvate + NADPH + O2 + H(+) = (indol-3-yl)acetate + CO2 + NADP(+) + H2O</text>
        <dbReference type="Rhea" id="RHEA:34331"/>
        <dbReference type="ChEBI" id="CHEBI:15377"/>
        <dbReference type="ChEBI" id="CHEBI:15378"/>
        <dbReference type="ChEBI" id="CHEBI:15379"/>
        <dbReference type="ChEBI" id="CHEBI:16526"/>
        <dbReference type="ChEBI" id="CHEBI:17640"/>
        <dbReference type="ChEBI" id="CHEBI:30854"/>
        <dbReference type="ChEBI" id="CHEBI:57783"/>
        <dbReference type="ChEBI" id="CHEBI:58349"/>
        <dbReference type="EC" id="1.14.13.168"/>
    </reaction>
</comment>
<reference evidence="10 11" key="1">
    <citation type="submission" date="2023-10" db="EMBL/GenBank/DDBJ databases">
        <title>Chromosome-scale genome assembly provides insights into flower coloration mechanisms of Canna indica.</title>
        <authorList>
            <person name="Li C."/>
        </authorList>
    </citation>
    <scope>NUCLEOTIDE SEQUENCE [LARGE SCALE GENOMIC DNA]</scope>
    <source>
        <tissue evidence="10">Flower</tissue>
    </source>
</reference>
<name>A0AAQ3Q5V1_9LILI</name>
<dbReference type="Proteomes" id="UP001327560">
    <property type="component" value="Chromosome 2"/>
</dbReference>
<dbReference type="InterPro" id="IPR050982">
    <property type="entry name" value="Auxin_biosynth/cation_transpt"/>
</dbReference>
<evidence type="ECO:0000256" key="8">
    <source>
        <dbReference type="ARBA" id="ARBA00047707"/>
    </source>
</evidence>
<dbReference type="GO" id="GO:0050661">
    <property type="term" value="F:NADP binding"/>
    <property type="evidence" value="ECO:0007669"/>
    <property type="project" value="InterPro"/>
</dbReference>
<sequence length="492" mass="54667">MDCSREAECKGVHDRLFNINHCKNQEEEPRSCCGSTWMEPLADVSSKAGKCIWIPGPIIVGGGPSGLAVSACLKQKGIPSVVLERAPCIASLWQLKTYDRLHLHLPKQFCELPLMPFPAAFPTYPTKHQFVAYLEAYCRAFDIEPRFRETVVGAEYDRLLGFWRVKTVARGGGEEEKREYLCRWLVAATGENAEAVVPEFDGAGEFRGPILHTSSYKSGDAFRGKRVLVVGCGNSGMEVCLDLCDNNANPTIVVRDSVHILPREIAGRSTFGLSMWLLQWLPVEAVDRLLLLAARLMLGDTARLGLRRPRLGPLRLKSLSGKTPVLDVGTLGRIKSGDIKVRPAVKRLVERGAEFVDGRSEEFDAVILATGYKSNVPCWLKEKEFFSEEDGLPKRAFPDGWKGERGLYAVGFTKRGLLGASMDARRIAQDIEQSWKCCESSTTSEGEGFAEMMSHECQQVHWGLSTNSWKAEAHFIPTSIATSDIQLSRQWL</sequence>
<dbReference type="Pfam" id="PF00743">
    <property type="entry name" value="FMO-like"/>
    <property type="match status" value="1"/>
</dbReference>
<dbReference type="Gene3D" id="3.50.50.60">
    <property type="entry name" value="FAD/NAD(P)-binding domain"/>
    <property type="match status" value="1"/>
</dbReference>
<gene>
    <name evidence="10" type="ORF">Cni_G05915</name>
</gene>
<comment type="cofactor">
    <cofactor evidence="1 9">
        <name>FAD</name>
        <dbReference type="ChEBI" id="CHEBI:57692"/>
    </cofactor>
</comment>
<protein>
    <recommendedName>
        <fullName evidence="9">Flavin-containing monooxygenase</fullName>
        <ecNumber evidence="9">1.-.-.-</ecNumber>
    </recommendedName>
</protein>
<dbReference type="AlphaFoldDB" id="A0AAQ3Q5V1"/>
<dbReference type="PANTHER" id="PTHR43539">
    <property type="entry name" value="FLAVIN-BINDING MONOOXYGENASE-LIKE PROTEIN (AFU_ORTHOLOGUE AFUA_4G09220)"/>
    <property type="match status" value="1"/>
</dbReference>
<evidence type="ECO:0000256" key="3">
    <source>
        <dbReference type="ARBA" id="ARBA00022630"/>
    </source>
</evidence>
<dbReference type="EMBL" id="CP136891">
    <property type="protein sequence ID" value="WOK97207.1"/>
    <property type="molecule type" value="Genomic_DNA"/>
</dbReference>
<dbReference type="PRINTS" id="PR00469">
    <property type="entry name" value="PNDRDTASEII"/>
</dbReference>
<dbReference type="InterPro" id="IPR020946">
    <property type="entry name" value="Flavin_mOase-like"/>
</dbReference>
<keyword evidence="5" id="KW-0521">NADP</keyword>
<dbReference type="FunFam" id="3.50.50.60:FF:000100">
    <property type="entry name" value="Flavin-containing monooxygenase"/>
    <property type="match status" value="1"/>
</dbReference>
<dbReference type="GO" id="GO:0004499">
    <property type="term" value="F:N,N-dimethylaniline monooxygenase activity"/>
    <property type="evidence" value="ECO:0007669"/>
    <property type="project" value="InterPro"/>
</dbReference>
<dbReference type="PANTHER" id="PTHR43539:SF38">
    <property type="entry name" value="INDOLE-3-PYRUVATE MONOOXYGENASE YUCCA6"/>
    <property type="match status" value="1"/>
</dbReference>
<evidence type="ECO:0000256" key="5">
    <source>
        <dbReference type="ARBA" id="ARBA00022857"/>
    </source>
</evidence>
<evidence type="ECO:0000256" key="1">
    <source>
        <dbReference type="ARBA" id="ARBA00001974"/>
    </source>
</evidence>
<dbReference type="GO" id="GO:0009851">
    <property type="term" value="P:auxin biosynthetic process"/>
    <property type="evidence" value="ECO:0007669"/>
    <property type="project" value="TreeGrafter"/>
</dbReference>
<evidence type="ECO:0000313" key="11">
    <source>
        <dbReference type="Proteomes" id="UP001327560"/>
    </source>
</evidence>
<keyword evidence="6 9" id="KW-0560">Oxidoreductase</keyword>
<evidence type="ECO:0000256" key="7">
    <source>
        <dbReference type="ARBA" id="ARBA00023033"/>
    </source>
</evidence>
<evidence type="ECO:0000256" key="4">
    <source>
        <dbReference type="ARBA" id="ARBA00022827"/>
    </source>
</evidence>
<dbReference type="GO" id="GO:0050660">
    <property type="term" value="F:flavin adenine dinucleotide binding"/>
    <property type="evidence" value="ECO:0007669"/>
    <property type="project" value="InterPro"/>
</dbReference>
<evidence type="ECO:0000256" key="2">
    <source>
        <dbReference type="ARBA" id="ARBA00009183"/>
    </source>
</evidence>
<comment type="similarity">
    <text evidence="2 9">Belongs to the FMO family.</text>
</comment>
<evidence type="ECO:0000256" key="9">
    <source>
        <dbReference type="RuleBase" id="RU361177"/>
    </source>
</evidence>
<dbReference type="SUPFAM" id="SSF51905">
    <property type="entry name" value="FAD/NAD(P)-binding domain"/>
    <property type="match status" value="2"/>
</dbReference>
<keyword evidence="7 9" id="KW-0503">Monooxygenase</keyword>
<accession>A0AAQ3Q5V1</accession>
<keyword evidence="11" id="KW-1185">Reference proteome</keyword>
<dbReference type="GO" id="GO:0103075">
    <property type="term" value="F:indole-3-pyruvate monooxygenase activity"/>
    <property type="evidence" value="ECO:0007669"/>
    <property type="project" value="UniProtKB-EC"/>
</dbReference>
<proteinExistence type="inferred from homology"/>
<organism evidence="10 11">
    <name type="scientific">Canna indica</name>
    <name type="common">Indian-shot</name>
    <dbReference type="NCBI Taxonomy" id="4628"/>
    <lineage>
        <taxon>Eukaryota</taxon>
        <taxon>Viridiplantae</taxon>
        <taxon>Streptophyta</taxon>
        <taxon>Embryophyta</taxon>
        <taxon>Tracheophyta</taxon>
        <taxon>Spermatophyta</taxon>
        <taxon>Magnoliopsida</taxon>
        <taxon>Liliopsida</taxon>
        <taxon>Zingiberales</taxon>
        <taxon>Cannaceae</taxon>
        <taxon>Canna</taxon>
    </lineage>
</organism>